<evidence type="ECO:0000256" key="5">
    <source>
        <dbReference type="ARBA" id="ARBA00022777"/>
    </source>
</evidence>
<dbReference type="FunFam" id="3.30.565.10:FF:000006">
    <property type="entry name" value="Sensor histidine kinase WalK"/>
    <property type="match status" value="1"/>
</dbReference>
<dbReference type="InterPro" id="IPR036097">
    <property type="entry name" value="HisK_dim/P_sf"/>
</dbReference>
<dbReference type="Proteomes" id="UP000199306">
    <property type="component" value="Unassembled WGS sequence"/>
</dbReference>
<dbReference type="Pfam" id="PF08447">
    <property type="entry name" value="PAS_3"/>
    <property type="match status" value="2"/>
</dbReference>
<dbReference type="PANTHER" id="PTHR43304:SF1">
    <property type="entry name" value="PAC DOMAIN-CONTAINING PROTEIN"/>
    <property type="match status" value="1"/>
</dbReference>
<feature type="domain" description="Histidine kinase" evidence="6">
    <location>
        <begin position="262"/>
        <end position="489"/>
    </location>
</feature>
<evidence type="ECO:0000256" key="3">
    <source>
        <dbReference type="ARBA" id="ARBA00022553"/>
    </source>
</evidence>
<dbReference type="InterPro" id="IPR000700">
    <property type="entry name" value="PAS-assoc_C"/>
</dbReference>
<accession>A0A1I5XEC8</accession>
<evidence type="ECO:0000259" key="6">
    <source>
        <dbReference type="PROSITE" id="PS50109"/>
    </source>
</evidence>
<dbReference type="SUPFAM" id="SSF55785">
    <property type="entry name" value="PYP-like sensor domain (PAS domain)"/>
    <property type="match status" value="2"/>
</dbReference>
<gene>
    <name evidence="8" type="ORF">SAMN04515674_11491</name>
</gene>
<dbReference type="NCBIfam" id="TIGR00229">
    <property type="entry name" value="sensory_box"/>
    <property type="match status" value="2"/>
</dbReference>
<dbReference type="InterPro" id="IPR003594">
    <property type="entry name" value="HATPase_dom"/>
</dbReference>
<dbReference type="InterPro" id="IPR036890">
    <property type="entry name" value="HATPase_C_sf"/>
</dbReference>
<dbReference type="Gene3D" id="3.30.450.20">
    <property type="entry name" value="PAS domain"/>
    <property type="match status" value="2"/>
</dbReference>
<dbReference type="PANTHER" id="PTHR43304">
    <property type="entry name" value="PHYTOCHROME-LIKE PROTEIN CPH1"/>
    <property type="match status" value="1"/>
</dbReference>
<dbReference type="EMBL" id="FOXH01000014">
    <property type="protein sequence ID" value="SFQ30254.1"/>
    <property type="molecule type" value="Genomic_DNA"/>
</dbReference>
<dbReference type="InterPro" id="IPR013655">
    <property type="entry name" value="PAS_fold_3"/>
</dbReference>
<dbReference type="Pfam" id="PF00512">
    <property type="entry name" value="HisKA"/>
    <property type="match status" value="1"/>
</dbReference>
<organism evidence="8 9">
    <name type="scientific">Pseudarcicella hirudinis</name>
    <dbReference type="NCBI Taxonomy" id="1079859"/>
    <lineage>
        <taxon>Bacteria</taxon>
        <taxon>Pseudomonadati</taxon>
        <taxon>Bacteroidota</taxon>
        <taxon>Cytophagia</taxon>
        <taxon>Cytophagales</taxon>
        <taxon>Flectobacillaceae</taxon>
        <taxon>Pseudarcicella</taxon>
    </lineage>
</organism>
<dbReference type="PROSITE" id="PS50109">
    <property type="entry name" value="HIS_KIN"/>
    <property type="match status" value="1"/>
</dbReference>
<evidence type="ECO:0000259" key="7">
    <source>
        <dbReference type="PROSITE" id="PS50113"/>
    </source>
</evidence>
<dbReference type="InterPro" id="IPR004358">
    <property type="entry name" value="Sig_transdc_His_kin-like_C"/>
</dbReference>
<dbReference type="EC" id="2.7.13.3" evidence="2"/>
<evidence type="ECO:0000256" key="1">
    <source>
        <dbReference type="ARBA" id="ARBA00000085"/>
    </source>
</evidence>
<keyword evidence="9" id="KW-1185">Reference proteome</keyword>
<dbReference type="InterPro" id="IPR035965">
    <property type="entry name" value="PAS-like_dom_sf"/>
</dbReference>
<protein>
    <recommendedName>
        <fullName evidence="2">histidine kinase</fullName>
        <ecNumber evidence="2">2.7.13.3</ecNumber>
    </recommendedName>
</protein>
<feature type="domain" description="PAC" evidence="7">
    <location>
        <begin position="60"/>
        <end position="113"/>
    </location>
</feature>
<dbReference type="SMART" id="SM00388">
    <property type="entry name" value="HisKA"/>
    <property type="match status" value="1"/>
</dbReference>
<dbReference type="CDD" id="cd00082">
    <property type="entry name" value="HisKA"/>
    <property type="match status" value="1"/>
</dbReference>
<dbReference type="SMART" id="SM00086">
    <property type="entry name" value="PAC"/>
    <property type="match status" value="2"/>
</dbReference>
<dbReference type="InterPro" id="IPR052162">
    <property type="entry name" value="Sensor_kinase/Photoreceptor"/>
</dbReference>
<keyword evidence="3" id="KW-0597">Phosphoprotein</keyword>
<keyword evidence="5" id="KW-0418">Kinase</keyword>
<reference evidence="8 9" key="1">
    <citation type="submission" date="2016-10" db="EMBL/GenBank/DDBJ databases">
        <authorList>
            <person name="de Groot N.N."/>
        </authorList>
    </citation>
    <scope>NUCLEOTIDE SEQUENCE [LARGE SCALE GENOMIC DNA]</scope>
    <source>
        <strain evidence="9">E92,LMG 26720,CCM 7988</strain>
    </source>
</reference>
<dbReference type="InterPro" id="IPR000014">
    <property type="entry name" value="PAS"/>
</dbReference>
<dbReference type="PRINTS" id="PR00344">
    <property type="entry name" value="BCTRLSENSOR"/>
</dbReference>
<evidence type="ECO:0000256" key="2">
    <source>
        <dbReference type="ARBA" id="ARBA00012438"/>
    </source>
</evidence>
<dbReference type="PROSITE" id="PS50113">
    <property type="entry name" value="PAC"/>
    <property type="match status" value="2"/>
</dbReference>
<evidence type="ECO:0000313" key="9">
    <source>
        <dbReference type="Proteomes" id="UP000199306"/>
    </source>
</evidence>
<evidence type="ECO:0000313" key="8">
    <source>
        <dbReference type="EMBL" id="SFQ30254.1"/>
    </source>
</evidence>
<dbReference type="AlphaFoldDB" id="A0A1I5XEC8"/>
<sequence>MDVINQQFTYINPRIQDILGYTYDDLKEAGNNWAPKILELPDGKSGVWSHYAKIRGNATVKYKVKVLHKNGSVKYLKTQETILKWDKDGHPSEVLGIAEDITIQQNLSEELARSKHSFGLLEEMLQCGSWEYDLIDHYLTCSNGTKRLFGYETGELPEKIPTSFFKAHFHQDDLDIAEEIEQKIISLEGINEHYNWRIIAKDGQMKYLEGKGMLLPDKKGNYTKLLAATADITILKTYEAKLEQKINDLKKSNQNLEQFAYIASHDLQEPLRKISAFGERLSKKYSGQLGEEGLLYLNRMTDASVRMKLLIDNLLSYSRTTRKVDDFKETNLNLILKDVLNDLELKIEDKNVRIISGNLPTLEAIPSQMNQLFMNLISNAIKFSKTEERPSIEITAKTPSPEELSAHNLLEINEYIRISIKDNGMGFEMEFAEKIFEIFQRLHGRSAFEGSGIGLAICKKIAENHEGVIFARSEPEVGTEFVIILPRKQLS</sequence>
<name>A0A1I5XEC8_9BACT</name>
<dbReference type="SMART" id="SM00387">
    <property type="entry name" value="HATPase_c"/>
    <property type="match status" value="1"/>
</dbReference>
<dbReference type="InterPro" id="IPR003661">
    <property type="entry name" value="HisK_dim/P_dom"/>
</dbReference>
<dbReference type="SUPFAM" id="SSF47384">
    <property type="entry name" value="Homodimeric domain of signal transducing histidine kinase"/>
    <property type="match status" value="1"/>
</dbReference>
<dbReference type="STRING" id="1079859.SAMN04515674_11491"/>
<dbReference type="InterPro" id="IPR001610">
    <property type="entry name" value="PAC"/>
</dbReference>
<dbReference type="Gene3D" id="3.30.565.10">
    <property type="entry name" value="Histidine kinase-like ATPase, C-terminal domain"/>
    <property type="match status" value="1"/>
</dbReference>
<dbReference type="InterPro" id="IPR005467">
    <property type="entry name" value="His_kinase_dom"/>
</dbReference>
<dbReference type="Gene3D" id="1.10.287.130">
    <property type="match status" value="1"/>
</dbReference>
<dbReference type="Pfam" id="PF02518">
    <property type="entry name" value="HATPase_c"/>
    <property type="match status" value="1"/>
</dbReference>
<evidence type="ECO:0000256" key="4">
    <source>
        <dbReference type="ARBA" id="ARBA00022679"/>
    </source>
</evidence>
<dbReference type="CDD" id="cd00130">
    <property type="entry name" value="PAS"/>
    <property type="match status" value="1"/>
</dbReference>
<proteinExistence type="predicted"/>
<dbReference type="SUPFAM" id="SSF55874">
    <property type="entry name" value="ATPase domain of HSP90 chaperone/DNA topoisomerase II/histidine kinase"/>
    <property type="match status" value="1"/>
</dbReference>
<dbReference type="GO" id="GO:0000155">
    <property type="term" value="F:phosphorelay sensor kinase activity"/>
    <property type="evidence" value="ECO:0007669"/>
    <property type="project" value="InterPro"/>
</dbReference>
<keyword evidence="4" id="KW-0808">Transferase</keyword>
<feature type="domain" description="PAC" evidence="7">
    <location>
        <begin position="192"/>
        <end position="244"/>
    </location>
</feature>
<comment type="catalytic activity">
    <reaction evidence="1">
        <text>ATP + protein L-histidine = ADP + protein N-phospho-L-histidine.</text>
        <dbReference type="EC" id="2.7.13.3"/>
    </reaction>
</comment>